<dbReference type="GO" id="GO:0004614">
    <property type="term" value="F:phosphoglucomutase activity"/>
    <property type="evidence" value="ECO:0007669"/>
    <property type="project" value="InterPro"/>
</dbReference>
<keyword evidence="2" id="KW-0460">Magnesium</keyword>
<dbReference type="GO" id="GO:0046872">
    <property type="term" value="F:metal ion binding"/>
    <property type="evidence" value="ECO:0007669"/>
    <property type="project" value="UniProtKB-KW"/>
</dbReference>
<evidence type="ECO:0000259" key="4">
    <source>
        <dbReference type="Pfam" id="PF02880"/>
    </source>
</evidence>
<keyword evidence="6" id="KW-1185">Reference proteome</keyword>
<organism evidence="5 6">
    <name type="scientific">Ancylostoma duodenale</name>
    <dbReference type="NCBI Taxonomy" id="51022"/>
    <lineage>
        <taxon>Eukaryota</taxon>
        <taxon>Metazoa</taxon>
        <taxon>Ecdysozoa</taxon>
        <taxon>Nematoda</taxon>
        <taxon>Chromadorea</taxon>
        <taxon>Rhabditida</taxon>
        <taxon>Rhabditina</taxon>
        <taxon>Rhabditomorpha</taxon>
        <taxon>Strongyloidea</taxon>
        <taxon>Ancylostomatidae</taxon>
        <taxon>Ancylostomatinae</taxon>
        <taxon>Ancylostoma</taxon>
    </lineage>
</organism>
<dbReference type="SUPFAM" id="SSF53738">
    <property type="entry name" value="Phosphoglucomutase, first 3 domains"/>
    <property type="match status" value="1"/>
</dbReference>
<proteinExistence type="predicted"/>
<dbReference type="PANTHER" id="PTHR22573">
    <property type="entry name" value="PHOSPHOHEXOMUTASE FAMILY MEMBER"/>
    <property type="match status" value="1"/>
</dbReference>
<sequence>FARSMPTAGAVDLVAKAKGLEVFETPTGWKYFGNLMDAGRIYLCGEESFGTGGGNQVDAVKSGAAHGDVTRTRLRTCSDSVLVIERNTVASSTE</sequence>
<keyword evidence="3" id="KW-0413">Isomerase</keyword>
<dbReference type="PANTHER" id="PTHR22573:SF2">
    <property type="entry name" value="PHOSPHOGLUCOMUTASE"/>
    <property type="match status" value="1"/>
</dbReference>
<dbReference type="InterPro" id="IPR005846">
    <property type="entry name" value="A-D-PHexomutase_a/b/a-III"/>
</dbReference>
<feature type="domain" description="Alpha-D-phosphohexomutase alpha/beta/alpha" evidence="4">
    <location>
        <begin position="2"/>
        <end position="51"/>
    </location>
</feature>
<dbReference type="InterPro" id="IPR045244">
    <property type="entry name" value="PGM"/>
</dbReference>
<evidence type="ECO:0000256" key="3">
    <source>
        <dbReference type="ARBA" id="ARBA00023235"/>
    </source>
</evidence>
<dbReference type="OrthoDB" id="2291at2759"/>
<keyword evidence="1" id="KW-0479">Metal-binding</keyword>
<gene>
    <name evidence="5" type="ORF">ANCDUO_21119</name>
</gene>
<protein>
    <submittedName>
        <fullName evidence="5">Phosphoglucomutase/phosphomannomutase, alpha/beta/alpha domain III</fullName>
    </submittedName>
</protein>
<name>A0A0C2BXV7_9BILA</name>
<dbReference type="GO" id="GO:0005829">
    <property type="term" value="C:cytosol"/>
    <property type="evidence" value="ECO:0007669"/>
    <property type="project" value="TreeGrafter"/>
</dbReference>
<dbReference type="Gene3D" id="3.40.120.10">
    <property type="entry name" value="Alpha-D-Glucose-1,6-Bisphosphate, subunit A, domain 3"/>
    <property type="match status" value="1"/>
</dbReference>
<accession>A0A0C2BXV7</accession>
<dbReference type="EMBL" id="KN756809">
    <property type="protein sequence ID" value="KIH48808.1"/>
    <property type="molecule type" value="Genomic_DNA"/>
</dbReference>
<evidence type="ECO:0000256" key="1">
    <source>
        <dbReference type="ARBA" id="ARBA00022723"/>
    </source>
</evidence>
<dbReference type="Proteomes" id="UP000054047">
    <property type="component" value="Unassembled WGS sequence"/>
</dbReference>
<dbReference type="AlphaFoldDB" id="A0A0C2BXV7"/>
<dbReference type="Pfam" id="PF02880">
    <property type="entry name" value="PGM_PMM_III"/>
    <property type="match status" value="1"/>
</dbReference>
<evidence type="ECO:0000313" key="6">
    <source>
        <dbReference type="Proteomes" id="UP000054047"/>
    </source>
</evidence>
<feature type="non-terminal residue" evidence="5">
    <location>
        <position position="1"/>
    </location>
</feature>
<dbReference type="GO" id="GO:0005975">
    <property type="term" value="P:carbohydrate metabolic process"/>
    <property type="evidence" value="ECO:0007669"/>
    <property type="project" value="InterPro"/>
</dbReference>
<dbReference type="InterPro" id="IPR016055">
    <property type="entry name" value="A-D-PHexomutase_a/b/a-I/II/III"/>
</dbReference>
<evidence type="ECO:0000313" key="5">
    <source>
        <dbReference type="EMBL" id="KIH48808.1"/>
    </source>
</evidence>
<reference evidence="5 6" key="1">
    <citation type="submission" date="2013-12" db="EMBL/GenBank/DDBJ databases">
        <title>Draft genome of the parsitic nematode Ancylostoma duodenale.</title>
        <authorList>
            <person name="Mitreva M."/>
        </authorList>
    </citation>
    <scope>NUCLEOTIDE SEQUENCE [LARGE SCALE GENOMIC DNA]</scope>
    <source>
        <strain evidence="5 6">Zhejiang</strain>
    </source>
</reference>
<evidence type="ECO:0000256" key="2">
    <source>
        <dbReference type="ARBA" id="ARBA00022842"/>
    </source>
</evidence>